<dbReference type="InterPro" id="IPR022441">
    <property type="entry name" value="Para_beta_helix_rpt-2"/>
</dbReference>
<keyword evidence="5" id="KW-0732">Signal</keyword>
<dbReference type="InterPro" id="IPR007742">
    <property type="entry name" value="NosD_dom"/>
</dbReference>
<comment type="pathway">
    <text evidence="1">Protein modification; protein ubiquitination.</text>
</comment>
<dbReference type="InterPro" id="IPR026464">
    <property type="entry name" value="NosD_copper_fam"/>
</dbReference>
<dbReference type="SMART" id="SM00722">
    <property type="entry name" value="CASH"/>
    <property type="match status" value="1"/>
</dbReference>
<dbReference type="RefSeq" id="WP_003329182.1">
    <property type="nucleotide sequence ID" value="NZ_AJLR01000004.1"/>
</dbReference>
<keyword evidence="4" id="KW-0812">Transmembrane</keyword>
<dbReference type="AlphaFoldDB" id="K6DS43"/>
<feature type="domain" description="Carbohydrate-binding/sugar hydrolysis" evidence="6">
    <location>
        <begin position="55"/>
        <end position="196"/>
    </location>
</feature>
<dbReference type="SMART" id="SM00710">
    <property type="entry name" value="PbH1"/>
    <property type="match status" value="10"/>
</dbReference>
<organism evidence="7 8">
    <name type="scientific">Schinkia azotoformans LMG 9581</name>
    <dbReference type="NCBI Taxonomy" id="1131731"/>
    <lineage>
        <taxon>Bacteria</taxon>
        <taxon>Bacillati</taxon>
        <taxon>Bacillota</taxon>
        <taxon>Bacilli</taxon>
        <taxon>Bacillales</taxon>
        <taxon>Bacillaceae</taxon>
        <taxon>Calidifontibacillus/Schinkia group</taxon>
        <taxon>Schinkia</taxon>
    </lineage>
</organism>
<dbReference type="InterPro" id="IPR011050">
    <property type="entry name" value="Pectin_lyase_fold/virulence"/>
</dbReference>
<feature type="signal peptide" evidence="5">
    <location>
        <begin position="1"/>
        <end position="26"/>
    </location>
</feature>
<name>K6DS43_SCHAZ</name>
<dbReference type="NCBIfam" id="TIGR03804">
    <property type="entry name" value="para_beta_helix"/>
    <property type="match status" value="2"/>
</dbReference>
<dbReference type="InterPro" id="IPR039448">
    <property type="entry name" value="Beta_helix"/>
</dbReference>
<dbReference type="Proteomes" id="UP000006315">
    <property type="component" value="Unassembled WGS sequence"/>
</dbReference>
<dbReference type="InterPro" id="IPR012334">
    <property type="entry name" value="Pectin_lyas_fold"/>
</dbReference>
<dbReference type="STRING" id="1131731.BAZO_00130"/>
<evidence type="ECO:0000313" key="8">
    <source>
        <dbReference type="Proteomes" id="UP000006315"/>
    </source>
</evidence>
<evidence type="ECO:0000256" key="5">
    <source>
        <dbReference type="SAM" id="SignalP"/>
    </source>
</evidence>
<feature type="chain" id="PRO_5003894056" evidence="5">
    <location>
        <begin position="27"/>
        <end position="466"/>
    </location>
</feature>
<evidence type="ECO:0000313" key="7">
    <source>
        <dbReference type="EMBL" id="EKN71179.1"/>
    </source>
</evidence>
<comment type="caution">
    <text evidence="7">The sequence shown here is derived from an EMBL/GenBank/DDBJ whole genome shotgun (WGS) entry which is preliminary data.</text>
</comment>
<dbReference type="Gene3D" id="2.160.20.10">
    <property type="entry name" value="Single-stranded right-handed beta-helix, Pectin lyase-like"/>
    <property type="match status" value="1"/>
</dbReference>
<dbReference type="NCBIfam" id="TIGR04247">
    <property type="entry name" value="NosD_copper_fam"/>
    <property type="match status" value="1"/>
</dbReference>
<evidence type="ECO:0000256" key="4">
    <source>
        <dbReference type="SAM" id="Phobius"/>
    </source>
</evidence>
<dbReference type="PANTHER" id="PTHR22990">
    <property type="entry name" value="F-BOX ONLY PROTEIN"/>
    <property type="match status" value="1"/>
</dbReference>
<protein>
    <submittedName>
        <fullName evidence="7">Nitrous oxidase accessory protein NosD</fullName>
    </submittedName>
</protein>
<dbReference type="Pfam" id="PF13229">
    <property type="entry name" value="Beta_helix"/>
    <property type="match status" value="1"/>
</dbReference>
<dbReference type="PANTHER" id="PTHR22990:SF15">
    <property type="entry name" value="F-BOX ONLY PROTEIN 10"/>
    <property type="match status" value="1"/>
</dbReference>
<evidence type="ECO:0000259" key="6">
    <source>
        <dbReference type="SMART" id="SM00722"/>
    </source>
</evidence>
<dbReference type="InterPro" id="IPR006633">
    <property type="entry name" value="Carb-bd_sugar_hydrolysis-dom"/>
</dbReference>
<dbReference type="GeneID" id="89469047"/>
<keyword evidence="3" id="KW-0833">Ubl conjugation pathway</keyword>
<dbReference type="PATRIC" id="fig|1131731.3.peg.24"/>
<sequence length="466" mass="52993">MGKKVSLISVFFSILIFCLMDGQSYAAELEVGKDKSCETISDAVEQAKNGDIIKVYPGNYKEKLEIIKSITLESIEKHKAIIEGDKQKHVITIKSPNVVINGFTIKGSGDNFLDNDAGILIDQKNDAKIMNNVFEDVLFGIYIDSSEGNLIKDNEIHGLKDKKFSERGNGFHFFNSKNNTIDGNVITDVRDGMYFDHSDKTIVTNNKISGIRYGLHYMWSNDNSFKNNYFSNNVSGAAIMFSKRINMEQNIFENNRGYRAFGMFFQTVEDSIVENNLFFNNSIGINSDLSRGNIFRKNTIIQNDIGMEVLGSNWDDVIYENSFIDNLQQVLVNEITINDQWYYGNRGNYWSDYSGIDIEKDGIGDNAHHSGSAFEFFMYKYPHFRLFVESPTAKMLQTVDKMFPVIERAEVVDPFPLLEDLNSRAFLEGMETETSKKAGMITFLVSLVVVLLSIRLLVRLSTRFGR</sequence>
<dbReference type="SUPFAM" id="SSF51126">
    <property type="entry name" value="Pectin lyase-like"/>
    <property type="match status" value="1"/>
</dbReference>
<dbReference type="EMBL" id="AJLR01000004">
    <property type="protein sequence ID" value="EKN71179.1"/>
    <property type="molecule type" value="Genomic_DNA"/>
</dbReference>
<accession>K6DS43</accession>
<keyword evidence="2" id="KW-0677">Repeat</keyword>
<evidence type="ECO:0000256" key="3">
    <source>
        <dbReference type="ARBA" id="ARBA00022786"/>
    </source>
</evidence>
<gene>
    <name evidence="7" type="primary">nosD</name>
    <name evidence="7" type="ORF">BAZO_00130</name>
</gene>
<dbReference type="Pfam" id="PF05048">
    <property type="entry name" value="NosD"/>
    <property type="match status" value="1"/>
</dbReference>
<feature type="transmembrane region" description="Helical" evidence="4">
    <location>
        <begin position="438"/>
        <end position="458"/>
    </location>
</feature>
<keyword evidence="4" id="KW-0472">Membrane</keyword>
<dbReference type="InterPro" id="IPR006626">
    <property type="entry name" value="PbH1"/>
</dbReference>
<keyword evidence="4" id="KW-1133">Transmembrane helix</keyword>
<evidence type="ECO:0000256" key="1">
    <source>
        <dbReference type="ARBA" id="ARBA00004906"/>
    </source>
</evidence>
<evidence type="ECO:0000256" key="2">
    <source>
        <dbReference type="ARBA" id="ARBA00022737"/>
    </source>
</evidence>
<proteinExistence type="predicted"/>
<keyword evidence="8" id="KW-1185">Reference proteome</keyword>
<dbReference type="InterPro" id="IPR051550">
    <property type="entry name" value="SCF-Subunits/Alg-Epimerases"/>
</dbReference>
<reference evidence="7 8" key="1">
    <citation type="journal article" date="2012" name="Front. Microbiol.">
        <title>Redundancy and modularity in membrane-associated dissimilatory nitrate reduction in Bacillus.</title>
        <authorList>
            <person name="Heylen K."/>
            <person name="Keltjens J."/>
        </authorList>
    </citation>
    <scope>NUCLEOTIDE SEQUENCE [LARGE SCALE GENOMIC DNA]</scope>
    <source>
        <strain evidence="7 8">LMG 9581</strain>
    </source>
</reference>